<evidence type="ECO:0000256" key="14">
    <source>
        <dbReference type="PROSITE-ProRule" id="PRU01360"/>
    </source>
</evidence>
<evidence type="ECO:0000256" key="6">
    <source>
        <dbReference type="ARBA" id="ARBA00022692"/>
    </source>
</evidence>
<evidence type="ECO:0000259" key="18">
    <source>
        <dbReference type="Pfam" id="PF07715"/>
    </source>
</evidence>
<dbReference type="Pfam" id="PF07715">
    <property type="entry name" value="Plug"/>
    <property type="match status" value="1"/>
</dbReference>
<evidence type="ECO:0000256" key="1">
    <source>
        <dbReference type="ARBA" id="ARBA00004571"/>
    </source>
</evidence>
<evidence type="ECO:0000313" key="20">
    <source>
        <dbReference type="Proteomes" id="UP000252792"/>
    </source>
</evidence>
<dbReference type="PANTHER" id="PTHR32552">
    <property type="entry name" value="FERRICHROME IRON RECEPTOR-RELATED"/>
    <property type="match status" value="1"/>
</dbReference>
<dbReference type="InterPro" id="IPR039426">
    <property type="entry name" value="TonB-dep_rcpt-like"/>
</dbReference>
<protein>
    <submittedName>
        <fullName evidence="19">Iron complex outermembrane receptor protein</fullName>
    </submittedName>
</protein>
<keyword evidence="10 15" id="KW-0798">TonB box</keyword>
<evidence type="ECO:0000256" key="7">
    <source>
        <dbReference type="ARBA" id="ARBA00022729"/>
    </source>
</evidence>
<comment type="similarity">
    <text evidence="2 14 15">Belongs to the TonB-dependent receptor family.</text>
</comment>
<evidence type="ECO:0000256" key="10">
    <source>
        <dbReference type="ARBA" id="ARBA00023077"/>
    </source>
</evidence>
<evidence type="ECO:0000256" key="3">
    <source>
        <dbReference type="ARBA" id="ARBA00022448"/>
    </source>
</evidence>
<evidence type="ECO:0000259" key="17">
    <source>
        <dbReference type="Pfam" id="PF00593"/>
    </source>
</evidence>
<evidence type="ECO:0000256" key="9">
    <source>
        <dbReference type="ARBA" id="ARBA00023065"/>
    </source>
</evidence>
<dbReference type="RefSeq" id="WP_113916146.1">
    <property type="nucleotide sequence ID" value="NZ_QNSE01000005.1"/>
</dbReference>
<keyword evidence="13 14" id="KW-0998">Cell outer membrane</keyword>
<accession>A0A366JA05</accession>
<organism evidence="19 20">
    <name type="scientific">Marinomonas rhizomae</name>
    <dbReference type="NCBI Taxonomy" id="491948"/>
    <lineage>
        <taxon>Bacteria</taxon>
        <taxon>Pseudomonadati</taxon>
        <taxon>Pseudomonadota</taxon>
        <taxon>Gammaproteobacteria</taxon>
        <taxon>Oceanospirillales</taxon>
        <taxon>Oceanospirillaceae</taxon>
        <taxon>Marinomonas</taxon>
    </lineage>
</organism>
<dbReference type="InterPro" id="IPR012910">
    <property type="entry name" value="Plug_dom"/>
</dbReference>
<dbReference type="GO" id="GO:0038023">
    <property type="term" value="F:signaling receptor activity"/>
    <property type="evidence" value="ECO:0007669"/>
    <property type="project" value="InterPro"/>
</dbReference>
<dbReference type="InterPro" id="IPR000531">
    <property type="entry name" value="Beta-barrel_TonB"/>
</dbReference>
<evidence type="ECO:0000256" key="11">
    <source>
        <dbReference type="ARBA" id="ARBA00023136"/>
    </source>
</evidence>
<gene>
    <name evidence="19" type="ORF">DFP80_105102</name>
</gene>
<dbReference type="CDD" id="cd01347">
    <property type="entry name" value="ligand_gated_channel"/>
    <property type="match status" value="1"/>
</dbReference>
<dbReference type="OrthoDB" id="6127007at2"/>
<dbReference type="SUPFAM" id="SSF56935">
    <property type="entry name" value="Porins"/>
    <property type="match status" value="1"/>
</dbReference>
<feature type="domain" description="TonB-dependent receptor-like beta-barrel" evidence="17">
    <location>
        <begin position="246"/>
        <end position="682"/>
    </location>
</feature>
<dbReference type="Gene3D" id="2.170.130.10">
    <property type="entry name" value="TonB-dependent receptor, plug domain"/>
    <property type="match status" value="1"/>
</dbReference>
<dbReference type="AlphaFoldDB" id="A0A366JA05"/>
<evidence type="ECO:0000256" key="12">
    <source>
        <dbReference type="ARBA" id="ARBA00023170"/>
    </source>
</evidence>
<keyword evidence="4 14" id="KW-1134">Transmembrane beta strand</keyword>
<name>A0A366JA05_9GAMM</name>
<keyword evidence="20" id="KW-1185">Reference proteome</keyword>
<feature type="domain" description="TonB-dependent receptor plug" evidence="18">
    <location>
        <begin position="67"/>
        <end position="173"/>
    </location>
</feature>
<keyword evidence="8" id="KW-0408">Iron</keyword>
<dbReference type="InterPro" id="IPR036942">
    <property type="entry name" value="Beta-barrel_TonB_sf"/>
</dbReference>
<dbReference type="Gene3D" id="2.40.170.20">
    <property type="entry name" value="TonB-dependent receptor, beta-barrel domain"/>
    <property type="match status" value="1"/>
</dbReference>
<dbReference type="InterPro" id="IPR037066">
    <property type="entry name" value="Plug_dom_sf"/>
</dbReference>
<dbReference type="NCBIfam" id="TIGR01783">
    <property type="entry name" value="TonB-siderophor"/>
    <property type="match status" value="1"/>
</dbReference>
<reference evidence="19 20" key="1">
    <citation type="submission" date="2018-06" db="EMBL/GenBank/DDBJ databases">
        <title>Genomic Encyclopedia of Type Strains, Phase III (KMG-III): the genomes of soil and plant-associated and newly described type strains.</title>
        <authorList>
            <person name="Whitman W."/>
        </authorList>
    </citation>
    <scope>NUCLEOTIDE SEQUENCE [LARGE SCALE GENOMIC DNA]</scope>
    <source>
        <strain evidence="19 20">CECT 7377</strain>
    </source>
</reference>
<evidence type="ECO:0000256" key="8">
    <source>
        <dbReference type="ARBA" id="ARBA00023004"/>
    </source>
</evidence>
<dbReference type="Proteomes" id="UP000252792">
    <property type="component" value="Unassembled WGS sequence"/>
</dbReference>
<evidence type="ECO:0000256" key="2">
    <source>
        <dbReference type="ARBA" id="ARBA00009810"/>
    </source>
</evidence>
<evidence type="ECO:0000256" key="4">
    <source>
        <dbReference type="ARBA" id="ARBA00022452"/>
    </source>
</evidence>
<evidence type="ECO:0000256" key="5">
    <source>
        <dbReference type="ARBA" id="ARBA00022496"/>
    </source>
</evidence>
<keyword evidence="5" id="KW-0410">Iron transport</keyword>
<feature type="signal peptide" evidence="16">
    <location>
        <begin position="1"/>
        <end position="26"/>
    </location>
</feature>
<keyword evidence="6 14" id="KW-0812">Transmembrane</keyword>
<evidence type="ECO:0000256" key="13">
    <source>
        <dbReference type="ARBA" id="ARBA00023237"/>
    </source>
</evidence>
<dbReference type="InterPro" id="IPR010105">
    <property type="entry name" value="TonB_sidphr_rcpt"/>
</dbReference>
<feature type="chain" id="PRO_5016991964" evidence="16">
    <location>
        <begin position="27"/>
        <end position="713"/>
    </location>
</feature>
<evidence type="ECO:0000256" key="16">
    <source>
        <dbReference type="SAM" id="SignalP"/>
    </source>
</evidence>
<dbReference type="GO" id="GO:0015891">
    <property type="term" value="P:siderophore transport"/>
    <property type="evidence" value="ECO:0007669"/>
    <property type="project" value="InterPro"/>
</dbReference>
<dbReference type="PANTHER" id="PTHR32552:SF68">
    <property type="entry name" value="FERRICHROME OUTER MEMBRANE TRANSPORTER_PHAGE RECEPTOR"/>
    <property type="match status" value="1"/>
</dbReference>
<dbReference type="GO" id="GO:0015344">
    <property type="term" value="F:siderophore uptake transmembrane transporter activity"/>
    <property type="evidence" value="ECO:0007669"/>
    <property type="project" value="TreeGrafter"/>
</dbReference>
<keyword evidence="9" id="KW-0406">Ion transport</keyword>
<keyword evidence="12 19" id="KW-0675">Receptor</keyword>
<dbReference type="PROSITE" id="PS52016">
    <property type="entry name" value="TONB_DEPENDENT_REC_3"/>
    <property type="match status" value="1"/>
</dbReference>
<keyword evidence="7 16" id="KW-0732">Signal</keyword>
<evidence type="ECO:0000313" key="19">
    <source>
        <dbReference type="EMBL" id="RBP83782.1"/>
    </source>
</evidence>
<keyword evidence="3 14" id="KW-0813">Transport</keyword>
<dbReference type="Pfam" id="PF00593">
    <property type="entry name" value="TonB_dep_Rec_b-barrel"/>
    <property type="match status" value="1"/>
</dbReference>
<comment type="caution">
    <text evidence="19">The sequence shown here is derived from an EMBL/GenBank/DDBJ whole genome shotgun (WGS) entry which is preliminary data.</text>
</comment>
<proteinExistence type="inferred from homology"/>
<dbReference type="EMBL" id="QNSE01000005">
    <property type="protein sequence ID" value="RBP83782.1"/>
    <property type="molecule type" value="Genomic_DNA"/>
</dbReference>
<evidence type="ECO:0000256" key="15">
    <source>
        <dbReference type="RuleBase" id="RU003357"/>
    </source>
</evidence>
<sequence>MTLDVSKKISTSIVLFSLLNASTGYALETHNTLPALVVEETGLANSTEEQYLEDDSSSATKSTVSVLETGQSISVITRKQMDDQNVKTVKEALNYTSGVLSTTNVTSRYDGVFIRGFGGFGTATRAVDFLDGLKLPRGQGFLVPSIEVFLLDRIDVLKGPSALLYGNTSPGGVVNQVSRSPDSTSYNEANIKIGTDNYLQGSITSQGTIDKEGEWQYSLTGVSTSAGSQYDGVSEERFALAPVITWTPDSKTQLTLSAFYQEDPEGGYFNSIYPSSLADSEYKSSLNRDLNVGDPSFDSYEQEQYYVGYALDHAISDMVSISSKARYFSAEQDFQGMQMSGELTSDGLLPRAAAHSIEDVESFVADNFIQLDFSAGGMQHTALAGLDYQQTTSNWEYLYGSVDSLDVTSPVYGITVGSLSTYTDSKQTQKQTGLYLQDQIKAGRLTALLGTRYDWTKQETENNLTDSTSKQSSGASSHRAGLHYLFDNNIAPYVSYSTSFEPTVGVDVDGNNFIPTEAEQWELGVKFEPSSMDALVTLSVFDITQQNVLTAGSTAGYYVQQGEVQSRGIELEARGKLSKKLELIGAITGLDTKTTESTVAANIGKRPQTSPEYYASLWANYMFFDGLSIGSGVRVVGSSYADDANTIKTDGYTLFDAKVSYNLGALNPLLKNIDTTLSISNVFDKEYYASCSYNYYCQYGDGRELLLTGSYKW</sequence>
<dbReference type="GO" id="GO:0009279">
    <property type="term" value="C:cell outer membrane"/>
    <property type="evidence" value="ECO:0007669"/>
    <property type="project" value="UniProtKB-SubCell"/>
</dbReference>
<keyword evidence="11 14" id="KW-0472">Membrane</keyword>
<comment type="subcellular location">
    <subcellularLocation>
        <location evidence="1 14">Cell outer membrane</location>
        <topology evidence="1 14">Multi-pass membrane protein</topology>
    </subcellularLocation>
</comment>